<feature type="compositionally biased region" description="Polar residues" evidence="1">
    <location>
        <begin position="1"/>
        <end position="14"/>
    </location>
</feature>
<feature type="transmembrane region" description="Helical" evidence="2">
    <location>
        <begin position="144"/>
        <end position="175"/>
    </location>
</feature>
<feature type="transmembrane region" description="Helical" evidence="2">
    <location>
        <begin position="57"/>
        <end position="78"/>
    </location>
</feature>
<feature type="transmembrane region" description="Helical" evidence="2">
    <location>
        <begin position="219"/>
        <end position="241"/>
    </location>
</feature>
<keyword evidence="2" id="KW-1133">Transmembrane helix</keyword>
<gene>
    <name evidence="3" type="ORF">Leucomu_06885</name>
</gene>
<evidence type="ECO:0000256" key="2">
    <source>
        <dbReference type="SAM" id="Phobius"/>
    </source>
</evidence>
<evidence type="ECO:0000256" key="1">
    <source>
        <dbReference type="SAM" id="MobiDB-lite"/>
    </source>
</evidence>
<accession>A0ABX5QF37</accession>
<feature type="transmembrane region" description="Helical" evidence="2">
    <location>
        <begin position="98"/>
        <end position="123"/>
    </location>
</feature>
<protein>
    <submittedName>
        <fullName evidence="3">ABC transporter permease</fullName>
    </submittedName>
</protein>
<dbReference type="PANTHER" id="PTHR37305:SF1">
    <property type="entry name" value="MEMBRANE PROTEIN"/>
    <property type="match status" value="1"/>
</dbReference>
<keyword evidence="4" id="KW-1185">Reference proteome</keyword>
<evidence type="ECO:0000313" key="3">
    <source>
        <dbReference type="EMBL" id="QAB17682.1"/>
    </source>
</evidence>
<dbReference type="EMBL" id="CP035037">
    <property type="protein sequence ID" value="QAB17682.1"/>
    <property type="molecule type" value="Genomic_DNA"/>
</dbReference>
<keyword evidence="2" id="KW-0472">Membrane</keyword>
<organism evidence="3 4">
    <name type="scientific">Leucobacter muris</name>
    <dbReference type="NCBI Taxonomy" id="1935379"/>
    <lineage>
        <taxon>Bacteria</taxon>
        <taxon>Bacillati</taxon>
        <taxon>Actinomycetota</taxon>
        <taxon>Actinomycetes</taxon>
        <taxon>Micrococcales</taxon>
        <taxon>Microbacteriaceae</taxon>
        <taxon>Leucobacter</taxon>
    </lineage>
</organism>
<feature type="transmembrane region" description="Helical" evidence="2">
    <location>
        <begin position="287"/>
        <end position="309"/>
    </location>
</feature>
<feature type="region of interest" description="Disordered" evidence="1">
    <location>
        <begin position="1"/>
        <end position="29"/>
    </location>
</feature>
<keyword evidence="2" id="KW-0812">Transmembrane</keyword>
<dbReference type="RefSeq" id="WP_128386757.1">
    <property type="nucleotide sequence ID" value="NZ_CP035037.1"/>
</dbReference>
<name>A0ABX5QF37_9MICO</name>
<evidence type="ECO:0000313" key="4">
    <source>
        <dbReference type="Proteomes" id="UP000285768"/>
    </source>
</evidence>
<dbReference type="PANTHER" id="PTHR37305">
    <property type="entry name" value="INTEGRAL MEMBRANE PROTEIN-RELATED"/>
    <property type="match status" value="1"/>
</dbReference>
<dbReference type="Proteomes" id="UP000285768">
    <property type="component" value="Chromosome"/>
</dbReference>
<feature type="transmembrane region" description="Helical" evidence="2">
    <location>
        <begin position="187"/>
        <end position="212"/>
    </location>
</feature>
<proteinExistence type="predicted"/>
<sequence>MTSTITIDASQVPGQQAGGSAPAPEGRPAMGGAPRLTFGGVLRSERIKLSSLRSIRLTLLITALVGLGLSAMIALLWSGQMDGADAMMTSDPAGLQTYLLIVSTFTAPFLALVFGVLGVFAVTSEYSSGMILSTLTAVPRRTPVLIAKAIVTAAVAAATALVLVLGGLALAVAFLPQAAEQLGSTAVISGGLGTVAYLVLITLLAFGIATLLRSTAGGIAVIAGLTFVLPIAMQVLMLTGWEWLPTVSAYLPADLGGTLAAGISDSALPEAVTVDGEALAVGSGPGYWTALAAMTAWAVAALVPAAILFKRRDAR</sequence>
<reference evidence="3 4" key="1">
    <citation type="submission" date="2019-01" db="EMBL/GenBank/DDBJ databases">
        <title>Leucobacter muris sp. nov. isolated from the nose of a laboratory mouse.</title>
        <authorList>
            <person name="Benga L."/>
            <person name="Sproeer C."/>
            <person name="Schumann P."/>
            <person name="Verbarg S."/>
            <person name="Bunk B."/>
            <person name="Engelhardt E."/>
            <person name="Benten P.M."/>
            <person name="Sager M."/>
        </authorList>
    </citation>
    <scope>NUCLEOTIDE SEQUENCE [LARGE SCALE GENOMIC DNA]</scope>
    <source>
        <strain evidence="3 4">DSM 101948</strain>
    </source>
</reference>